<dbReference type="InterPro" id="IPR036397">
    <property type="entry name" value="RNaseH_sf"/>
</dbReference>
<accession>A0A4C1ZR64</accession>
<gene>
    <name evidence="1" type="ORF">EVAR_70199_1</name>
</gene>
<name>A0A4C1ZR64_EUMVA</name>
<reference evidence="1 2" key="1">
    <citation type="journal article" date="2019" name="Commun. Biol.">
        <title>The bagworm genome reveals a unique fibroin gene that provides high tensile strength.</title>
        <authorList>
            <person name="Kono N."/>
            <person name="Nakamura H."/>
            <person name="Ohtoshi R."/>
            <person name="Tomita M."/>
            <person name="Numata K."/>
            <person name="Arakawa K."/>
        </authorList>
    </citation>
    <scope>NUCLEOTIDE SEQUENCE [LARGE SCALE GENOMIC DNA]</scope>
</reference>
<comment type="caution">
    <text evidence="1">The sequence shown here is derived from an EMBL/GenBank/DDBJ whole genome shotgun (WGS) entry which is preliminary data.</text>
</comment>
<protein>
    <submittedName>
        <fullName evidence="1">Uncharacterized protein</fullName>
    </submittedName>
</protein>
<dbReference type="EMBL" id="BGZK01001979">
    <property type="protein sequence ID" value="GBP89157.1"/>
    <property type="molecule type" value="Genomic_DNA"/>
</dbReference>
<dbReference type="OrthoDB" id="411823at2759"/>
<evidence type="ECO:0000313" key="2">
    <source>
        <dbReference type="Proteomes" id="UP000299102"/>
    </source>
</evidence>
<dbReference type="GO" id="GO:0003676">
    <property type="term" value="F:nucleic acid binding"/>
    <property type="evidence" value="ECO:0007669"/>
    <property type="project" value="InterPro"/>
</dbReference>
<proteinExistence type="predicted"/>
<organism evidence="1 2">
    <name type="scientific">Eumeta variegata</name>
    <name type="common">Bagworm moth</name>
    <name type="synonym">Eumeta japonica</name>
    <dbReference type="NCBI Taxonomy" id="151549"/>
    <lineage>
        <taxon>Eukaryota</taxon>
        <taxon>Metazoa</taxon>
        <taxon>Ecdysozoa</taxon>
        <taxon>Arthropoda</taxon>
        <taxon>Hexapoda</taxon>
        <taxon>Insecta</taxon>
        <taxon>Pterygota</taxon>
        <taxon>Neoptera</taxon>
        <taxon>Endopterygota</taxon>
        <taxon>Lepidoptera</taxon>
        <taxon>Glossata</taxon>
        <taxon>Ditrysia</taxon>
        <taxon>Tineoidea</taxon>
        <taxon>Psychidae</taxon>
        <taxon>Oiketicinae</taxon>
        <taxon>Eumeta</taxon>
    </lineage>
</organism>
<evidence type="ECO:0000313" key="1">
    <source>
        <dbReference type="EMBL" id="GBP89157.1"/>
    </source>
</evidence>
<dbReference type="SUPFAM" id="SSF53098">
    <property type="entry name" value="Ribonuclease H-like"/>
    <property type="match status" value="1"/>
</dbReference>
<dbReference type="Gene3D" id="3.30.420.10">
    <property type="entry name" value="Ribonuclease H-like superfamily/Ribonuclease H"/>
    <property type="match status" value="1"/>
</dbReference>
<dbReference type="Proteomes" id="UP000299102">
    <property type="component" value="Unassembled WGS sequence"/>
</dbReference>
<dbReference type="InterPro" id="IPR012337">
    <property type="entry name" value="RNaseH-like_sf"/>
</dbReference>
<keyword evidence="2" id="KW-1185">Reference proteome</keyword>
<sequence>MVALQRTILKVKKDKDRLVNIFSSSRSSLEILSGSKTYHLLAHKARHYISKTVKEGRAVCLFWVIAHARMEGNERTDEIARRTVLKKKTATDYDNLLLSYAKNVIRKAGLK</sequence>
<dbReference type="AlphaFoldDB" id="A0A4C1ZR64"/>